<dbReference type="Proteomes" id="UP001431209">
    <property type="component" value="Unassembled WGS sequence"/>
</dbReference>
<feature type="compositionally biased region" description="Basic and acidic residues" evidence="2">
    <location>
        <begin position="389"/>
        <end position="401"/>
    </location>
</feature>
<feature type="coiled-coil region" evidence="1">
    <location>
        <begin position="10"/>
        <end position="37"/>
    </location>
</feature>
<keyword evidence="1" id="KW-0175">Coiled coil</keyword>
<evidence type="ECO:0000256" key="1">
    <source>
        <dbReference type="SAM" id="Coils"/>
    </source>
</evidence>
<dbReference type="Gene3D" id="3.40.50.720">
    <property type="entry name" value="NAD(P)-binding Rossmann-like Domain"/>
    <property type="match status" value="2"/>
</dbReference>
<evidence type="ECO:0000313" key="3">
    <source>
        <dbReference type="EMBL" id="KAL0481876.1"/>
    </source>
</evidence>
<dbReference type="GO" id="GO:0016491">
    <property type="term" value="F:oxidoreductase activity"/>
    <property type="evidence" value="ECO:0007669"/>
    <property type="project" value="TreeGrafter"/>
</dbReference>
<dbReference type="PANTHER" id="PTHR43544">
    <property type="entry name" value="SHORT-CHAIN DEHYDROGENASE/REDUCTASE"/>
    <property type="match status" value="1"/>
</dbReference>
<accession>A0AAW2YY81</accession>
<dbReference type="GO" id="GO:0005737">
    <property type="term" value="C:cytoplasm"/>
    <property type="evidence" value="ECO:0007669"/>
    <property type="project" value="TreeGrafter"/>
</dbReference>
<dbReference type="InterPro" id="IPR002347">
    <property type="entry name" value="SDR_fam"/>
</dbReference>
<sequence length="565" mass="63973">MSENSLRIKISALQASLRFEVEKNATLEKELHNALEETKGIKPQTVPEKSLHQEIIDCTDFLSRLKNSQTDWNSYEYHGLIQVMKAIISDSFDFKACGRLSIARHEENKARHQKSLDRNSGIKKERSQSIRRLGSIILDAIQDESDDESASDDDINLNTAYQQITSSHNLDSVLPVTRDCYVCKMEYDQKHDFYDRLCPPCAALNFSKRTVTADLSGRVSIVTGGRIRIGYQTALRLLRCNSTVIVTTRFPHNAVKRFKMEPDYESFSDRLVLYGLDLRDLQSIDDFVEFVRQKYTTVDILINNAAQTIRKPPIFYEPLVKFELSNAGTNPALVYEKKYDTHTMSIQDRSGVQVIANGLEVVPACMLSVIPRIDSDTDPSLREYFPPNKVDDVGDPLDDRSSNTWGQPMSQLTSVEMAEVSIINTVAPSVLITKLVPLMERSEFKDKYIINVSSNEGSFASNYKSLRGKHHHTNMAKSALNMLGETLKHVLAESNIFISTVDPGWVSLQCTYQSISAVRERGFEPPLDEVDAASRILDPVFDGVNLGKYSKGGYFKDYQNIKWYK</sequence>
<dbReference type="InterPro" id="IPR036291">
    <property type="entry name" value="NAD(P)-bd_dom_sf"/>
</dbReference>
<dbReference type="PRINTS" id="PR00081">
    <property type="entry name" value="GDHRDH"/>
</dbReference>
<dbReference type="InterPro" id="IPR051468">
    <property type="entry name" value="Fungal_SecMetab_SDRs"/>
</dbReference>
<evidence type="ECO:0000313" key="4">
    <source>
        <dbReference type="Proteomes" id="UP001431209"/>
    </source>
</evidence>
<organism evidence="3 4">
    <name type="scientific">Acrasis kona</name>
    <dbReference type="NCBI Taxonomy" id="1008807"/>
    <lineage>
        <taxon>Eukaryota</taxon>
        <taxon>Discoba</taxon>
        <taxon>Heterolobosea</taxon>
        <taxon>Tetramitia</taxon>
        <taxon>Eutetramitia</taxon>
        <taxon>Acrasidae</taxon>
        <taxon>Acrasis</taxon>
    </lineage>
</organism>
<protein>
    <submittedName>
        <fullName evidence="3">Uncharacterized protein</fullName>
    </submittedName>
</protein>
<evidence type="ECO:0000256" key="2">
    <source>
        <dbReference type="SAM" id="MobiDB-lite"/>
    </source>
</evidence>
<dbReference type="EMBL" id="JAOPGA020000797">
    <property type="protein sequence ID" value="KAL0481876.1"/>
    <property type="molecule type" value="Genomic_DNA"/>
</dbReference>
<dbReference type="SUPFAM" id="SSF51735">
    <property type="entry name" value="NAD(P)-binding Rossmann-fold domains"/>
    <property type="match status" value="1"/>
</dbReference>
<name>A0AAW2YY81_9EUKA</name>
<reference evidence="3 4" key="1">
    <citation type="submission" date="2024-03" db="EMBL/GenBank/DDBJ databases">
        <title>The Acrasis kona genome and developmental transcriptomes reveal deep origins of eukaryotic multicellular pathways.</title>
        <authorList>
            <person name="Sheikh S."/>
            <person name="Fu C.-J."/>
            <person name="Brown M.W."/>
            <person name="Baldauf S.L."/>
        </authorList>
    </citation>
    <scope>NUCLEOTIDE SEQUENCE [LARGE SCALE GENOMIC DNA]</scope>
    <source>
        <strain evidence="3 4">ATCC MYA-3509</strain>
    </source>
</reference>
<feature type="region of interest" description="Disordered" evidence="2">
    <location>
        <begin position="384"/>
        <end position="406"/>
    </location>
</feature>
<comment type="caution">
    <text evidence="3">The sequence shown here is derived from an EMBL/GenBank/DDBJ whole genome shotgun (WGS) entry which is preliminary data.</text>
</comment>
<dbReference type="Pfam" id="PF00106">
    <property type="entry name" value="adh_short"/>
    <property type="match status" value="1"/>
</dbReference>
<keyword evidence="4" id="KW-1185">Reference proteome</keyword>
<proteinExistence type="predicted"/>
<dbReference type="PANTHER" id="PTHR43544:SF2">
    <property type="entry name" value="OXIDOREDUCTASE"/>
    <property type="match status" value="1"/>
</dbReference>
<gene>
    <name evidence="3" type="ORF">AKO1_011341</name>
</gene>
<dbReference type="AlphaFoldDB" id="A0AAW2YY81"/>